<protein>
    <submittedName>
        <fullName evidence="1">Type II toxin-antitoxin system RelE/ParE family toxin</fullName>
    </submittedName>
</protein>
<dbReference type="InterPro" id="IPR035093">
    <property type="entry name" value="RelE/ParE_toxin_dom_sf"/>
</dbReference>
<name>A0A6G7XFU2_9MICO</name>
<evidence type="ECO:0000313" key="1">
    <source>
        <dbReference type="EMBL" id="QIK63309.1"/>
    </source>
</evidence>
<organism evidence="1 2">
    <name type="scientific">Leucobacter viscericola</name>
    <dbReference type="NCBI Taxonomy" id="2714935"/>
    <lineage>
        <taxon>Bacteria</taxon>
        <taxon>Bacillati</taxon>
        <taxon>Actinomycetota</taxon>
        <taxon>Actinomycetes</taxon>
        <taxon>Micrococcales</taxon>
        <taxon>Microbacteriaceae</taxon>
        <taxon>Leucobacter</taxon>
    </lineage>
</organism>
<dbReference type="KEGG" id="lvi:G7068_08940"/>
<proteinExistence type="predicted"/>
<evidence type="ECO:0000313" key="2">
    <source>
        <dbReference type="Proteomes" id="UP000502677"/>
    </source>
</evidence>
<accession>A0A6G7XFU2</accession>
<dbReference type="EMBL" id="CP049863">
    <property type="protein sequence ID" value="QIK63309.1"/>
    <property type="molecule type" value="Genomic_DNA"/>
</dbReference>
<dbReference type="Gene3D" id="3.30.2310.20">
    <property type="entry name" value="RelE-like"/>
    <property type="match status" value="1"/>
</dbReference>
<dbReference type="AlphaFoldDB" id="A0A6G7XFU2"/>
<dbReference type="Proteomes" id="UP000502677">
    <property type="component" value="Chromosome"/>
</dbReference>
<gene>
    <name evidence="1" type="ORF">G7068_08940</name>
</gene>
<reference evidence="1 2" key="1">
    <citation type="submission" date="2020-03" db="EMBL/GenBank/DDBJ databases">
        <title>Leucobacter sp. nov., isolated from beetles.</title>
        <authorList>
            <person name="Hyun D.-W."/>
            <person name="Bae J.-W."/>
        </authorList>
    </citation>
    <scope>NUCLEOTIDE SEQUENCE [LARGE SCALE GENOMIC DNA]</scope>
    <source>
        <strain evidence="1 2">HDW9C</strain>
    </source>
</reference>
<sequence length="40" mass="4770">MIPGTRELFPVKQYRLVYETTKDKIWVLAIVHTSQRWPAP</sequence>
<keyword evidence="2" id="KW-1185">Reference proteome</keyword>